<dbReference type="Pfam" id="PF00254">
    <property type="entry name" value="FKBP_C"/>
    <property type="match status" value="1"/>
</dbReference>
<keyword evidence="4 5" id="KW-0413">Isomerase</keyword>
<dbReference type="SUPFAM" id="SSF54534">
    <property type="entry name" value="FKBP-like"/>
    <property type="match status" value="2"/>
</dbReference>
<evidence type="ECO:0000256" key="6">
    <source>
        <dbReference type="RuleBase" id="RU003915"/>
    </source>
</evidence>
<comment type="caution">
    <text evidence="8">The sequence shown here is derived from an EMBL/GenBank/DDBJ whole genome shotgun (WGS) entry which is preliminary data.</text>
</comment>
<comment type="catalytic activity">
    <reaction evidence="1 5 6">
        <text>[protein]-peptidylproline (omega=180) = [protein]-peptidylproline (omega=0)</text>
        <dbReference type="Rhea" id="RHEA:16237"/>
        <dbReference type="Rhea" id="RHEA-COMP:10747"/>
        <dbReference type="Rhea" id="RHEA-COMP:10748"/>
        <dbReference type="ChEBI" id="CHEBI:83833"/>
        <dbReference type="ChEBI" id="CHEBI:83834"/>
        <dbReference type="EC" id="5.2.1.8"/>
    </reaction>
</comment>
<dbReference type="PANTHER" id="PTHR43811:SF19">
    <property type="entry name" value="39 KDA FK506-BINDING NUCLEAR PROTEIN"/>
    <property type="match status" value="1"/>
</dbReference>
<organism evidence="8 9">
    <name type="scientific">Chitinophaga tropicalis</name>
    <dbReference type="NCBI Taxonomy" id="2683588"/>
    <lineage>
        <taxon>Bacteria</taxon>
        <taxon>Pseudomonadati</taxon>
        <taxon>Bacteroidota</taxon>
        <taxon>Chitinophagia</taxon>
        <taxon>Chitinophagales</taxon>
        <taxon>Chitinophagaceae</taxon>
        <taxon>Chitinophaga</taxon>
    </lineage>
</organism>
<evidence type="ECO:0000256" key="3">
    <source>
        <dbReference type="ARBA" id="ARBA00023110"/>
    </source>
</evidence>
<dbReference type="PANTHER" id="PTHR43811">
    <property type="entry name" value="FKBP-TYPE PEPTIDYL-PROLYL CIS-TRANS ISOMERASE FKPA"/>
    <property type="match status" value="1"/>
</dbReference>
<keyword evidence="9" id="KW-1185">Reference proteome</keyword>
<dbReference type="InterPro" id="IPR001179">
    <property type="entry name" value="PPIase_FKBP_dom"/>
</dbReference>
<evidence type="ECO:0000313" key="9">
    <source>
        <dbReference type="Proteomes" id="UP000461730"/>
    </source>
</evidence>
<dbReference type="RefSeq" id="WP_157305981.1">
    <property type="nucleotide sequence ID" value="NZ_WRXN01000003.1"/>
</dbReference>
<proteinExistence type="inferred from homology"/>
<dbReference type="EMBL" id="WRXN01000003">
    <property type="protein sequence ID" value="MVT08562.1"/>
    <property type="molecule type" value="Genomic_DNA"/>
</dbReference>
<comment type="similarity">
    <text evidence="2 6">Belongs to the FKBP-type PPIase family.</text>
</comment>
<evidence type="ECO:0000256" key="4">
    <source>
        <dbReference type="ARBA" id="ARBA00023235"/>
    </source>
</evidence>
<reference evidence="8 9" key="1">
    <citation type="submission" date="2019-12" db="EMBL/GenBank/DDBJ databases">
        <title>Chitinophaga sp. strain ysch24 (GDMCC 1.1355), whole genome shotgun sequence.</title>
        <authorList>
            <person name="Zhang X."/>
        </authorList>
    </citation>
    <scope>NUCLEOTIDE SEQUENCE [LARGE SCALE GENOMIC DNA]</scope>
    <source>
        <strain evidence="9">ysch24</strain>
    </source>
</reference>
<keyword evidence="3 5" id="KW-0697">Rotamase</keyword>
<dbReference type="PROSITE" id="PS51257">
    <property type="entry name" value="PROKAR_LIPOPROTEIN"/>
    <property type="match status" value="1"/>
</dbReference>
<evidence type="ECO:0000256" key="2">
    <source>
        <dbReference type="ARBA" id="ARBA00006577"/>
    </source>
</evidence>
<dbReference type="Proteomes" id="UP000461730">
    <property type="component" value="Unassembled WGS sequence"/>
</dbReference>
<name>A0A7K1U2G0_9BACT</name>
<evidence type="ECO:0000256" key="5">
    <source>
        <dbReference type="PROSITE-ProRule" id="PRU00277"/>
    </source>
</evidence>
<protein>
    <recommendedName>
        <fullName evidence="6">Peptidyl-prolyl cis-trans isomerase</fullName>
        <ecNumber evidence="6">5.2.1.8</ecNumber>
    </recommendedName>
</protein>
<sequence length="303" mass="33104">MKNNLIFFFLLFAACNDGYKKGPADMQYLIHHDEPGAAIKPGDYLCLHYIHRTENDSLLASSYDFDHAVIFPQRKPAFRGDIFTGLALLSEGDSATFKLNFDSMQIILNVPKPPSVKGKYLLFTVKIERVIPKGAKPDSVFNKEVRAFLAEDAAGSKAAEAGKISRYIAEHKLSPQQTSSGLYYIVDRQGSGPLAKPGDTVKFDHTGRYITGRIFDSSMKDTAMKAGIFDLRRPYTPTVAVAGQKVTVPGVDEALLHFPQGTKVTLILPSALAYGGDGNAVFPPYTPLVFGVEILDIVKSGNP</sequence>
<dbReference type="Gene3D" id="3.10.50.40">
    <property type="match status" value="1"/>
</dbReference>
<dbReference type="EC" id="5.2.1.8" evidence="6"/>
<gene>
    <name evidence="8" type="ORF">GO493_09850</name>
</gene>
<accession>A0A7K1U2G0</accession>
<dbReference type="InterPro" id="IPR046357">
    <property type="entry name" value="PPIase_dom_sf"/>
</dbReference>
<evidence type="ECO:0000259" key="7">
    <source>
        <dbReference type="PROSITE" id="PS50059"/>
    </source>
</evidence>
<dbReference type="PROSITE" id="PS50059">
    <property type="entry name" value="FKBP_PPIASE"/>
    <property type="match status" value="1"/>
</dbReference>
<evidence type="ECO:0000313" key="8">
    <source>
        <dbReference type="EMBL" id="MVT08562.1"/>
    </source>
</evidence>
<feature type="domain" description="PPIase FKBP-type" evidence="7">
    <location>
        <begin position="198"/>
        <end position="298"/>
    </location>
</feature>
<dbReference type="AlphaFoldDB" id="A0A7K1U2G0"/>
<evidence type="ECO:0000256" key="1">
    <source>
        <dbReference type="ARBA" id="ARBA00000971"/>
    </source>
</evidence>
<dbReference type="GO" id="GO:0003755">
    <property type="term" value="F:peptidyl-prolyl cis-trans isomerase activity"/>
    <property type="evidence" value="ECO:0007669"/>
    <property type="project" value="UniProtKB-UniRule"/>
</dbReference>